<dbReference type="OrthoDB" id="503176at2"/>
<dbReference type="Gene3D" id="3.90.1640.10">
    <property type="entry name" value="inorganic pyrophosphatase (n-terminal core)"/>
    <property type="match status" value="1"/>
</dbReference>
<dbReference type="InterPro" id="IPR001667">
    <property type="entry name" value="DDH_dom"/>
</dbReference>
<dbReference type="PANTHER" id="PTHR47618:SF1">
    <property type="entry name" value="BIFUNCTIONAL OLIGORIBONUCLEASE AND PAP PHOSPHATASE NRNA"/>
    <property type="match status" value="1"/>
</dbReference>
<dbReference type="PANTHER" id="PTHR47618">
    <property type="entry name" value="BIFUNCTIONAL OLIGORIBONUCLEASE AND PAP PHOSPHATASE NRNA"/>
    <property type="match status" value="1"/>
</dbReference>
<reference evidence="2 3" key="1">
    <citation type="submission" date="2019-06" db="EMBL/GenBank/DDBJ databases">
        <title>Genome sequence of Litorilinea aerophila BAA-2444.</title>
        <authorList>
            <person name="Maclea K.S."/>
            <person name="Maurais E.G."/>
            <person name="Iannazzi L.C."/>
        </authorList>
    </citation>
    <scope>NUCLEOTIDE SEQUENCE [LARGE SCALE GENOMIC DNA]</scope>
    <source>
        <strain evidence="2 3">ATCC BAA-2444</strain>
    </source>
</reference>
<dbReference type="InterPro" id="IPR051319">
    <property type="entry name" value="Oligoribo/pAp-PDE_c-di-AMP_PDE"/>
</dbReference>
<comment type="caution">
    <text evidence="2">The sequence shown here is derived from an EMBL/GenBank/DDBJ whole genome shotgun (WGS) entry which is preliminary data.</text>
</comment>
<dbReference type="SUPFAM" id="SSF64182">
    <property type="entry name" value="DHH phosphoesterases"/>
    <property type="match status" value="1"/>
</dbReference>
<feature type="domain" description="DDH" evidence="1">
    <location>
        <begin position="29"/>
        <end position="180"/>
    </location>
</feature>
<protein>
    <submittedName>
        <fullName evidence="2">Bifunctional oligoribonuclease/PAP phosphatase NrnA</fullName>
    </submittedName>
</protein>
<dbReference type="Proteomes" id="UP000317371">
    <property type="component" value="Unassembled WGS sequence"/>
</dbReference>
<dbReference type="EMBL" id="VIGC01000057">
    <property type="protein sequence ID" value="TQE93033.1"/>
    <property type="molecule type" value="Genomic_DNA"/>
</dbReference>
<gene>
    <name evidence="2" type="ORF">FKZ61_23200</name>
</gene>
<dbReference type="InParanoid" id="A0A540VAA5"/>
<name>A0A540VAA5_9CHLR</name>
<accession>A0A540VAA5</accession>
<organism evidence="2 3">
    <name type="scientific">Litorilinea aerophila</name>
    <dbReference type="NCBI Taxonomy" id="1204385"/>
    <lineage>
        <taxon>Bacteria</taxon>
        <taxon>Bacillati</taxon>
        <taxon>Chloroflexota</taxon>
        <taxon>Caldilineae</taxon>
        <taxon>Caldilineales</taxon>
        <taxon>Caldilineaceae</taxon>
        <taxon>Litorilinea</taxon>
    </lineage>
</organism>
<dbReference type="AlphaFoldDB" id="A0A540VAA5"/>
<sequence>MPENRRQAPDVPVDRLRALLEAHRGERHIIVLQDYPDPDALSSAFAHQLISAQFDITADIVYRGRISHQQNTALVKILGIELRRFEPDMDLGVYQGAVLVDNQGNTASAILAALQTANVPILAVVDHHETQERPDVPFVDIRRTGATATIYAEYLQQGLLPMDGSRKEHVLVATALMHGIMTDTGNFIRAKPEDFYAAAFLSQYRDAELIAQVMSQARSKQTMEIIRLALGNRVIVENFSVAGIGYLRAVDRDAIPQAADFLLTEENVHTSLVYGILIGDDGSESLIGSMRTRKLTLDLDEFIKDVFGKDAAGRYFGGGKLSAAGFEIPIGFLAGGTNKEYQELKWQAFDAQVKQKILTRIGVNSADMAKYLTPASSQRQ</sequence>
<evidence type="ECO:0000259" key="1">
    <source>
        <dbReference type="Pfam" id="PF01368"/>
    </source>
</evidence>
<dbReference type="InterPro" id="IPR038763">
    <property type="entry name" value="DHH_sf"/>
</dbReference>
<evidence type="ECO:0000313" key="2">
    <source>
        <dbReference type="EMBL" id="TQE93033.1"/>
    </source>
</evidence>
<keyword evidence="3" id="KW-1185">Reference proteome</keyword>
<proteinExistence type="predicted"/>
<evidence type="ECO:0000313" key="3">
    <source>
        <dbReference type="Proteomes" id="UP000317371"/>
    </source>
</evidence>
<dbReference type="Pfam" id="PF01368">
    <property type="entry name" value="DHH"/>
    <property type="match status" value="1"/>
</dbReference>